<protein>
    <submittedName>
        <fullName evidence="1">Uncharacterized protein</fullName>
    </submittedName>
</protein>
<organism evidence="1">
    <name type="scientific">hydrothermal vent metagenome</name>
    <dbReference type="NCBI Taxonomy" id="652676"/>
    <lineage>
        <taxon>unclassified sequences</taxon>
        <taxon>metagenomes</taxon>
        <taxon>ecological metagenomes</taxon>
    </lineage>
</organism>
<dbReference type="AlphaFoldDB" id="A0A3B1CKY0"/>
<evidence type="ECO:0000313" key="1">
    <source>
        <dbReference type="EMBL" id="VAX27171.1"/>
    </source>
</evidence>
<accession>A0A3B1CKY0</accession>
<sequence>MQKFLIIALLLFPINLFSQSETNEIFTDSTNIESFLEEFCKIGIKDEFEKIKDYQARIKSINEQKLGSNTYLIFVKEIDYDPNEFTYDAELERYFMAQFAADLSVRNQFKNFLQPNNIVVKLFSKEVLMTLTQKKLGLFGSFKDYFIASNVDYEEYTNINGDELSSRIFIYMPIDEAKAFKKKKNRIGMKIKMKLENYADSKMIKASEFFPDTKDKITDHTYYVIRGDIDEIMFYNLSTNKIYTTYRHQAKD</sequence>
<name>A0A3B1CKY0_9ZZZZ</name>
<reference evidence="1" key="1">
    <citation type="submission" date="2018-06" db="EMBL/GenBank/DDBJ databases">
        <authorList>
            <person name="Zhirakovskaya E."/>
        </authorList>
    </citation>
    <scope>NUCLEOTIDE SEQUENCE</scope>
</reference>
<dbReference type="EMBL" id="UOGD01000371">
    <property type="protein sequence ID" value="VAX27171.1"/>
    <property type="molecule type" value="Genomic_DNA"/>
</dbReference>
<gene>
    <name evidence="1" type="ORF">MNBD_IGNAVI01-1354</name>
</gene>
<proteinExistence type="predicted"/>